<dbReference type="SUPFAM" id="SSF53474">
    <property type="entry name" value="alpha/beta-Hydrolases"/>
    <property type="match status" value="1"/>
</dbReference>
<reference evidence="1 2" key="1">
    <citation type="submission" date="2019-06" db="EMBL/GenBank/DDBJ databases">
        <title>Whole genome shotgun sequence of Brevibacillus agri NBRC 15538.</title>
        <authorList>
            <person name="Hosoyama A."/>
            <person name="Uohara A."/>
            <person name="Ohji S."/>
            <person name="Ichikawa N."/>
        </authorList>
    </citation>
    <scope>NUCLEOTIDE SEQUENCE [LARGE SCALE GENOMIC DNA]</scope>
    <source>
        <strain evidence="1 2">NBRC 15538</strain>
    </source>
</reference>
<protein>
    <recommendedName>
        <fullName evidence="3">Alpha/beta hydrolase</fullName>
    </recommendedName>
</protein>
<organism evidence="1 2">
    <name type="scientific">Brevibacillus agri</name>
    <dbReference type="NCBI Taxonomy" id="51101"/>
    <lineage>
        <taxon>Bacteria</taxon>
        <taxon>Bacillati</taxon>
        <taxon>Bacillota</taxon>
        <taxon>Bacilli</taxon>
        <taxon>Bacillales</taxon>
        <taxon>Paenibacillaceae</taxon>
        <taxon>Brevibacillus</taxon>
    </lineage>
</organism>
<keyword evidence="2" id="KW-1185">Reference proteome</keyword>
<comment type="caution">
    <text evidence="1">The sequence shown here is derived from an EMBL/GenBank/DDBJ whole genome shotgun (WGS) entry which is preliminary data.</text>
</comment>
<accession>A0ABQ0SLV3</accession>
<proteinExistence type="predicted"/>
<dbReference type="RefSeq" id="WP_309520747.1">
    <property type="nucleotide sequence ID" value="NZ_JARMQH010000046.1"/>
</dbReference>
<evidence type="ECO:0008006" key="3">
    <source>
        <dbReference type="Google" id="ProtNLM"/>
    </source>
</evidence>
<name>A0ABQ0SLV3_9BACL</name>
<evidence type="ECO:0000313" key="1">
    <source>
        <dbReference type="EMBL" id="GED24877.1"/>
    </source>
</evidence>
<dbReference type="PIRSF" id="PIRSF033634">
    <property type="entry name" value="UCP033634"/>
    <property type="match status" value="1"/>
</dbReference>
<dbReference type="InterPro" id="IPR017018">
    <property type="entry name" value="UCP033634"/>
</dbReference>
<dbReference type="EMBL" id="BJOD01000009">
    <property type="protein sequence ID" value="GED24877.1"/>
    <property type="molecule type" value="Genomic_DNA"/>
</dbReference>
<dbReference type="Gene3D" id="3.40.50.1820">
    <property type="entry name" value="alpha/beta hydrolase"/>
    <property type="match status" value="1"/>
</dbReference>
<evidence type="ECO:0000313" key="2">
    <source>
        <dbReference type="Proteomes" id="UP000317180"/>
    </source>
</evidence>
<sequence>MLDSLIQTIADSVAGPDGQSIPYTLIQAGESPSRALCFFFPGASYSFDKPYLYYSTMLFLRKQVDIVHVHYSFGQDNAAFWNSPFAEKSAWLQADAKRLVSHVLGKRAYEQIFFLGKSIGTIPIACGLLHASAFSRTSAVLLTPLLTEESLVADLLSVKQQVLLVSGTQDPYYQPTALEKIASSRPNVRLYLPDGAKHSLDVGLDVSRSLAVLQSVMDELDSFVERELDAHAGS</sequence>
<gene>
    <name evidence="1" type="ORF">BAG01nite_09790</name>
</gene>
<dbReference type="InterPro" id="IPR029058">
    <property type="entry name" value="AB_hydrolase_fold"/>
</dbReference>
<dbReference type="Proteomes" id="UP000317180">
    <property type="component" value="Unassembled WGS sequence"/>
</dbReference>